<dbReference type="GO" id="GO:0046914">
    <property type="term" value="F:transition metal ion binding"/>
    <property type="evidence" value="ECO:0007669"/>
    <property type="project" value="TreeGrafter"/>
</dbReference>
<dbReference type="KEGG" id="psn:Pedsa_0674"/>
<evidence type="ECO:0000256" key="2">
    <source>
        <dbReference type="SAM" id="MobiDB-lite"/>
    </source>
</evidence>
<dbReference type="InterPro" id="IPR045800">
    <property type="entry name" value="HMBD"/>
</dbReference>
<dbReference type="PANTHER" id="PTHR30097:SF15">
    <property type="entry name" value="CATION EFFLUX SYSTEM PROTEIN CUSB"/>
    <property type="match status" value="1"/>
</dbReference>
<reference evidence="6 7" key="1">
    <citation type="journal article" date="2011" name="Stand. Genomic Sci.">
        <title>Complete genome sequence of the gliding, heparinolytic Pedobacter saltans type strain (113).</title>
        <authorList>
            <person name="Liolios K."/>
            <person name="Sikorski J."/>
            <person name="Lu M."/>
            <person name="Nolan M."/>
            <person name="Lapidus A."/>
            <person name="Lucas S."/>
            <person name="Hammon N."/>
            <person name="Deshpande S."/>
            <person name="Cheng J.F."/>
            <person name="Tapia R."/>
            <person name="Han C."/>
            <person name="Goodwin L."/>
            <person name="Pitluck S."/>
            <person name="Huntemann M."/>
            <person name="Ivanova N."/>
            <person name="Pagani I."/>
            <person name="Mavromatis K."/>
            <person name="Ovchinikova G."/>
            <person name="Pati A."/>
            <person name="Chen A."/>
            <person name="Palaniappan K."/>
            <person name="Land M."/>
            <person name="Hauser L."/>
            <person name="Brambilla E.M."/>
            <person name="Kotsyurbenko O."/>
            <person name="Rohde M."/>
            <person name="Tindall B.J."/>
            <person name="Abt B."/>
            <person name="Goker M."/>
            <person name="Detter J.C."/>
            <person name="Woyke T."/>
            <person name="Bristow J."/>
            <person name="Eisen J.A."/>
            <person name="Markowitz V."/>
            <person name="Hugenholtz P."/>
            <person name="Klenk H.P."/>
            <person name="Kyrpides N.C."/>
        </authorList>
    </citation>
    <scope>NUCLEOTIDE SEQUENCE [LARGE SCALE GENOMIC DNA]</scope>
    <source>
        <strain evidence="7">ATCC 51119 / DSM 12145 / JCM 21818 / LMG 10337 / NBRC 100064 / NCIMB 13643</strain>
    </source>
</reference>
<dbReference type="Gene3D" id="2.40.420.20">
    <property type="match status" value="1"/>
</dbReference>
<dbReference type="Proteomes" id="UP000000310">
    <property type="component" value="Chromosome"/>
</dbReference>
<dbReference type="Pfam" id="PF25869">
    <property type="entry name" value="3HB_CusB"/>
    <property type="match status" value="1"/>
</dbReference>
<dbReference type="EMBL" id="CP002545">
    <property type="protein sequence ID" value="ADY51250.1"/>
    <property type="molecule type" value="Genomic_DNA"/>
</dbReference>
<feature type="chain" id="PRO_5003256004" evidence="3">
    <location>
        <begin position="24"/>
        <end position="416"/>
    </location>
</feature>
<protein>
    <submittedName>
        <fullName evidence="6">Uncharacterized protein</fullName>
    </submittedName>
</protein>
<dbReference type="AlphaFoldDB" id="F0S829"/>
<dbReference type="PANTHER" id="PTHR30097">
    <property type="entry name" value="CATION EFFLUX SYSTEM PROTEIN CUSB"/>
    <property type="match status" value="1"/>
</dbReference>
<name>F0S829_PSESL</name>
<feature type="domain" description="Heavy metal binding" evidence="4">
    <location>
        <begin position="36"/>
        <end position="63"/>
    </location>
</feature>
<feature type="region of interest" description="Disordered" evidence="2">
    <location>
        <begin position="221"/>
        <end position="247"/>
    </location>
</feature>
<dbReference type="RefSeq" id="WP_013631751.1">
    <property type="nucleotide sequence ID" value="NC_015177.1"/>
</dbReference>
<dbReference type="GO" id="GO:0030288">
    <property type="term" value="C:outer membrane-bounded periplasmic space"/>
    <property type="evidence" value="ECO:0007669"/>
    <property type="project" value="TreeGrafter"/>
</dbReference>
<keyword evidence="1" id="KW-0813">Transport</keyword>
<dbReference type="eggNOG" id="COG0845">
    <property type="taxonomic scope" value="Bacteria"/>
</dbReference>
<feature type="domain" description="CusB-like three alpha-helical bundle" evidence="5">
    <location>
        <begin position="153"/>
        <end position="200"/>
    </location>
</feature>
<dbReference type="OrthoDB" id="9806939at2"/>
<evidence type="ECO:0000313" key="7">
    <source>
        <dbReference type="Proteomes" id="UP000000310"/>
    </source>
</evidence>
<evidence type="ECO:0000256" key="3">
    <source>
        <dbReference type="SAM" id="SignalP"/>
    </source>
</evidence>
<dbReference type="InterPro" id="IPR058791">
    <property type="entry name" value="3HB_CusB"/>
</dbReference>
<sequence>MKKALKNNSLLVFMFSFFILITACNRNKSTSSGESKYTCPMHPEIIKDEPGTCPICSMDLVPVHSGANAEVSEEVEPLLNNVNEVIFSDVKTVYPRKLVLSDTITLNGKITFNPNKKSAIASFVSGRIEKMYIKYNFQKINSGQLIFEIYSPDLVNAQQEVLYLVKNQDQELLNRAKSKLKLLGANDAQINSLIKTGKVMYRFPVYSKRSGYIADFSSSVAKPDESEPGDVMGMENGNTSSGSSPVANNNPLQIREGMYVNAGETVFSVYDNSDYWAEFYINPEYLKEIKETKKIWIGGKAYRISSYIPYFKDEAAFAIVRVDIKEKTHHIGELITGKSITEPKDGIWIPKTSIYAKGSETIVFLKKGKSLQPYKVILNGYSSGNLVGVSQGITENDRIAENAAYLIDSEGTIRTN</sequence>
<evidence type="ECO:0000259" key="4">
    <source>
        <dbReference type="Pfam" id="PF19335"/>
    </source>
</evidence>
<dbReference type="PROSITE" id="PS51257">
    <property type="entry name" value="PROKAR_LIPOPROTEIN"/>
    <property type="match status" value="1"/>
</dbReference>
<keyword evidence="3" id="KW-0732">Signal</keyword>
<evidence type="ECO:0000256" key="1">
    <source>
        <dbReference type="ARBA" id="ARBA00022448"/>
    </source>
</evidence>
<dbReference type="InterPro" id="IPR051909">
    <property type="entry name" value="MFP_Cation_Efflux"/>
</dbReference>
<feature type="signal peptide" evidence="3">
    <location>
        <begin position="1"/>
        <end position="23"/>
    </location>
</feature>
<evidence type="ECO:0000313" key="6">
    <source>
        <dbReference type="EMBL" id="ADY51250.1"/>
    </source>
</evidence>
<dbReference type="Gene3D" id="6.10.140.730">
    <property type="match status" value="1"/>
</dbReference>
<keyword evidence="7" id="KW-1185">Reference proteome</keyword>
<dbReference type="GO" id="GO:0060003">
    <property type="term" value="P:copper ion export"/>
    <property type="evidence" value="ECO:0007669"/>
    <property type="project" value="TreeGrafter"/>
</dbReference>
<feature type="compositionally biased region" description="Polar residues" evidence="2">
    <location>
        <begin position="236"/>
        <end position="247"/>
    </location>
</feature>
<accession>F0S829</accession>
<organism evidence="6 7">
    <name type="scientific">Pseudopedobacter saltans (strain ATCC 51119 / DSM 12145 / JCM 21818 / CCUG 39354 / LMG 10337 / NBRC 100064 / NCIMB 13643)</name>
    <name type="common">Pedobacter saltans</name>
    <dbReference type="NCBI Taxonomy" id="762903"/>
    <lineage>
        <taxon>Bacteria</taxon>
        <taxon>Pseudomonadati</taxon>
        <taxon>Bacteroidota</taxon>
        <taxon>Sphingobacteriia</taxon>
        <taxon>Sphingobacteriales</taxon>
        <taxon>Sphingobacteriaceae</taxon>
        <taxon>Pseudopedobacter</taxon>
    </lineage>
</organism>
<gene>
    <name evidence="6" type="ordered locus">Pedsa_0674</name>
</gene>
<reference evidence="7" key="2">
    <citation type="submission" date="2011-02" db="EMBL/GenBank/DDBJ databases">
        <title>The complete genome of Pedobacter saltans DSM 12145.</title>
        <authorList>
            <consortium name="US DOE Joint Genome Institute (JGI-PGF)"/>
            <person name="Lucas S."/>
            <person name="Copeland A."/>
            <person name="Lapidus A."/>
            <person name="Bruce D."/>
            <person name="Goodwin L."/>
            <person name="Pitluck S."/>
            <person name="Kyrpides N."/>
            <person name="Mavromatis K."/>
            <person name="Pagani I."/>
            <person name="Ivanova N."/>
            <person name="Ovchinnikova G."/>
            <person name="Lu M."/>
            <person name="Detter J.C."/>
            <person name="Han C."/>
            <person name="Land M."/>
            <person name="Hauser L."/>
            <person name="Markowitz V."/>
            <person name="Cheng J.-F."/>
            <person name="Hugenholtz P."/>
            <person name="Woyke T."/>
            <person name="Wu D."/>
            <person name="Tindall B."/>
            <person name="Pomrenke H.G."/>
            <person name="Brambilla E."/>
            <person name="Klenk H.-P."/>
            <person name="Eisen J.A."/>
        </authorList>
    </citation>
    <scope>NUCLEOTIDE SEQUENCE [LARGE SCALE GENOMIC DNA]</scope>
    <source>
        <strain evidence="7">ATCC 51119 / DSM 12145 / JCM 21818 / LMG 10337 / NBRC 100064 / NCIMB 13643</strain>
    </source>
</reference>
<proteinExistence type="predicted"/>
<dbReference type="GO" id="GO:0015679">
    <property type="term" value="P:plasma membrane copper ion transport"/>
    <property type="evidence" value="ECO:0007669"/>
    <property type="project" value="TreeGrafter"/>
</dbReference>
<evidence type="ECO:0000259" key="5">
    <source>
        <dbReference type="Pfam" id="PF25869"/>
    </source>
</evidence>
<dbReference type="Pfam" id="PF19335">
    <property type="entry name" value="HMBD"/>
    <property type="match status" value="1"/>
</dbReference>
<dbReference type="HOGENOM" id="CLU_018816_13_1_10"/>
<dbReference type="STRING" id="762903.Pedsa_0674"/>